<protein>
    <recommendedName>
        <fullName evidence="3">Secreted protein</fullName>
    </recommendedName>
</protein>
<proteinExistence type="predicted"/>
<evidence type="ECO:0000313" key="2">
    <source>
        <dbReference type="Proteomes" id="UP001341840"/>
    </source>
</evidence>
<reference evidence="1 2" key="1">
    <citation type="journal article" date="2023" name="Plants (Basel)">
        <title>Bridging the Gap: Combining Genomics and Transcriptomics Approaches to Understand Stylosanthes scabra, an Orphan Legume from the Brazilian Caatinga.</title>
        <authorList>
            <person name="Ferreira-Neto J.R.C."/>
            <person name="da Silva M.D."/>
            <person name="Binneck E."/>
            <person name="de Melo N.F."/>
            <person name="da Silva R.H."/>
            <person name="de Melo A.L.T.M."/>
            <person name="Pandolfi V."/>
            <person name="Bustamante F.O."/>
            <person name="Brasileiro-Vidal A.C."/>
            <person name="Benko-Iseppon A.M."/>
        </authorList>
    </citation>
    <scope>NUCLEOTIDE SEQUENCE [LARGE SCALE GENOMIC DNA]</scope>
    <source>
        <tissue evidence="1">Leaves</tissue>
    </source>
</reference>
<keyword evidence="2" id="KW-1185">Reference proteome</keyword>
<name>A0ABU6WRU7_9FABA</name>
<sequence length="104" mass="10874">MKMLSYLISFLSNRAHITHLSFKSLLCGCPSNADGLSCTTVGAGTVEVTEVSGFFEKSFRSYISGVSHCLGVPIPRSNALLGSYSYACAATDATIISAGAGWSL</sequence>
<evidence type="ECO:0008006" key="3">
    <source>
        <dbReference type="Google" id="ProtNLM"/>
    </source>
</evidence>
<dbReference type="EMBL" id="JASCZI010182499">
    <property type="protein sequence ID" value="MED6188039.1"/>
    <property type="molecule type" value="Genomic_DNA"/>
</dbReference>
<comment type="caution">
    <text evidence="1">The sequence shown here is derived from an EMBL/GenBank/DDBJ whole genome shotgun (WGS) entry which is preliminary data.</text>
</comment>
<dbReference type="Proteomes" id="UP001341840">
    <property type="component" value="Unassembled WGS sequence"/>
</dbReference>
<evidence type="ECO:0000313" key="1">
    <source>
        <dbReference type="EMBL" id="MED6188039.1"/>
    </source>
</evidence>
<gene>
    <name evidence="1" type="ORF">PIB30_082213</name>
</gene>
<accession>A0ABU6WRU7</accession>
<organism evidence="1 2">
    <name type="scientific">Stylosanthes scabra</name>
    <dbReference type="NCBI Taxonomy" id="79078"/>
    <lineage>
        <taxon>Eukaryota</taxon>
        <taxon>Viridiplantae</taxon>
        <taxon>Streptophyta</taxon>
        <taxon>Embryophyta</taxon>
        <taxon>Tracheophyta</taxon>
        <taxon>Spermatophyta</taxon>
        <taxon>Magnoliopsida</taxon>
        <taxon>eudicotyledons</taxon>
        <taxon>Gunneridae</taxon>
        <taxon>Pentapetalae</taxon>
        <taxon>rosids</taxon>
        <taxon>fabids</taxon>
        <taxon>Fabales</taxon>
        <taxon>Fabaceae</taxon>
        <taxon>Papilionoideae</taxon>
        <taxon>50 kb inversion clade</taxon>
        <taxon>dalbergioids sensu lato</taxon>
        <taxon>Dalbergieae</taxon>
        <taxon>Pterocarpus clade</taxon>
        <taxon>Stylosanthes</taxon>
    </lineage>
</organism>